<dbReference type="Gene3D" id="1.50.10.10">
    <property type="match status" value="1"/>
</dbReference>
<proteinExistence type="predicted"/>
<dbReference type="GeneID" id="27713440"/>
<gene>
    <name evidence="2" type="ORF">Z520_07694</name>
</gene>
<dbReference type="STRING" id="1442371.A0A0D2KIJ8"/>
<name>A0A0D2KIJ8_9EURO</name>
<dbReference type="EMBL" id="KN848077">
    <property type="protein sequence ID" value="KIX96428.1"/>
    <property type="molecule type" value="Genomic_DNA"/>
</dbReference>
<dbReference type="Proteomes" id="UP000053411">
    <property type="component" value="Unassembled WGS sequence"/>
</dbReference>
<organism evidence="2 3">
    <name type="scientific">Fonsecaea multimorphosa CBS 102226</name>
    <dbReference type="NCBI Taxonomy" id="1442371"/>
    <lineage>
        <taxon>Eukaryota</taxon>
        <taxon>Fungi</taxon>
        <taxon>Dikarya</taxon>
        <taxon>Ascomycota</taxon>
        <taxon>Pezizomycotina</taxon>
        <taxon>Eurotiomycetes</taxon>
        <taxon>Chaetothyriomycetidae</taxon>
        <taxon>Chaetothyriales</taxon>
        <taxon>Herpotrichiellaceae</taxon>
        <taxon>Fonsecaea</taxon>
    </lineage>
</organism>
<dbReference type="InterPro" id="IPR052043">
    <property type="entry name" value="PolySaccharide_Degr_Enz"/>
</dbReference>
<evidence type="ECO:0000313" key="2">
    <source>
        <dbReference type="EMBL" id="KIX96428.1"/>
    </source>
</evidence>
<dbReference type="GO" id="GO:0005975">
    <property type="term" value="P:carbohydrate metabolic process"/>
    <property type="evidence" value="ECO:0007669"/>
    <property type="project" value="InterPro"/>
</dbReference>
<accession>A0A0D2KIJ8</accession>
<dbReference type="PANTHER" id="PTHR33886">
    <property type="entry name" value="UNSATURATED RHAMNOGALACTURONAN HYDROLASE (EUROFUNG)"/>
    <property type="match status" value="1"/>
</dbReference>
<dbReference type="VEuPathDB" id="FungiDB:Z520_07694"/>
<dbReference type="RefSeq" id="XP_016630551.1">
    <property type="nucleotide sequence ID" value="XM_016778191.1"/>
</dbReference>
<dbReference type="Pfam" id="PF07470">
    <property type="entry name" value="Glyco_hydro_88"/>
    <property type="match status" value="1"/>
</dbReference>
<dbReference type="OrthoDB" id="540611at2759"/>
<sequence length="403" mass="45109">MSVGSNNPMPSKPYSRWMVESVICRKQGIVSTENNESGIWLEVGFFQIALLRVLNQGGLDVCRALSTPLELPNFQELAYDHLERGSASVVSSLLDPANDARLPLDRFTLEDGWWAIKQCAKYRLSGNSLFVDALSALWKSIPMQSRNQLGGYWFFHYPNWSYLDGMYMIVPFQIKYARAITPADTDTTNADILYQLNLLWSHCYDSRTGLLTHGYDATKTATWADQTSGRSPVVWGRALGWYSMALVDALETISLDHESSEWLSLLQRFQDLMDSVVKHIDPDSGCWCQVVSDPGREGNYVESSCSAMFVYCLLKGVRLGLFKSKDIGPSGNTYAGLARRAYTYIVDNFVIRNDDGSLSYDGTVAVCSLNSAANYEYYINQPKRYDSVLGTAAFILASVEAEN</sequence>
<dbReference type="SUPFAM" id="SSF48208">
    <property type="entry name" value="Six-hairpin glycosidases"/>
    <property type="match status" value="1"/>
</dbReference>
<evidence type="ECO:0000313" key="3">
    <source>
        <dbReference type="Proteomes" id="UP000053411"/>
    </source>
</evidence>
<keyword evidence="3" id="KW-1185">Reference proteome</keyword>
<evidence type="ECO:0000256" key="1">
    <source>
        <dbReference type="ARBA" id="ARBA00022801"/>
    </source>
</evidence>
<dbReference type="InterPro" id="IPR008928">
    <property type="entry name" value="6-hairpin_glycosidase_sf"/>
</dbReference>
<dbReference type="AlphaFoldDB" id="A0A0D2KIJ8"/>
<reference evidence="2 3" key="1">
    <citation type="submission" date="2015-01" db="EMBL/GenBank/DDBJ databases">
        <title>The Genome Sequence of Fonsecaea multimorphosa CBS 102226.</title>
        <authorList>
            <consortium name="The Broad Institute Genomics Platform"/>
            <person name="Cuomo C."/>
            <person name="de Hoog S."/>
            <person name="Gorbushina A."/>
            <person name="Stielow B."/>
            <person name="Teixiera M."/>
            <person name="Abouelleil A."/>
            <person name="Chapman S.B."/>
            <person name="Priest M."/>
            <person name="Young S.K."/>
            <person name="Wortman J."/>
            <person name="Nusbaum C."/>
            <person name="Birren B."/>
        </authorList>
    </citation>
    <scope>NUCLEOTIDE SEQUENCE [LARGE SCALE GENOMIC DNA]</scope>
    <source>
        <strain evidence="2 3">CBS 102226</strain>
    </source>
</reference>
<dbReference type="PANTHER" id="PTHR33886:SF11">
    <property type="entry name" value="WALL GLYCOSYL HYDROLASE YTER, PUTATIVE (AFU_ORTHOLOGUE AFUA_2G14630)-RELATED"/>
    <property type="match status" value="1"/>
</dbReference>
<dbReference type="InterPro" id="IPR010905">
    <property type="entry name" value="Glyco_hydro_88"/>
</dbReference>
<keyword evidence="1" id="KW-0378">Hydrolase</keyword>
<dbReference type="GO" id="GO:0016787">
    <property type="term" value="F:hydrolase activity"/>
    <property type="evidence" value="ECO:0007669"/>
    <property type="project" value="UniProtKB-KW"/>
</dbReference>
<protein>
    <submittedName>
        <fullName evidence="2">Uncharacterized protein</fullName>
    </submittedName>
</protein>
<dbReference type="InterPro" id="IPR012341">
    <property type="entry name" value="6hp_glycosidase-like_sf"/>
</dbReference>